<reference evidence="2 3" key="1">
    <citation type="submission" date="2016-11" db="EMBL/GenBank/DDBJ databases">
        <title>Comparative genomics of Bartonella apis.</title>
        <authorList>
            <person name="Engel P."/>
        </authorList>
    </citation>
    <scope>NUCLEOTIDE SEQUENCE [LARGE SCALE GENOMIC DNA]</scope>
    <source>
        <strain evidence="2 3">BBC0178</strain>
    </source>
</reference>
<sequence length="331" mass="35969">MDRVNANRNETADALPFKDLIDALDKGFAIGCAKPERQHLKLGKQQNNPPIMLLMPAWTNSEVGQQFLGVKIVNVFPDNRLKNLPGLTSTYILYDGDTGEELAIFDGNTLTARRTAATSALAARYLSSPRSEKLAIIGAGEVAQLLADAFSAVRPIKKISIWNRTKKSAEKLGKQLEDAGFYVTIAGTAEEAVNGADIISAATLSNEPVIHKNWVKKGAHVDLIGAFTPQMREADDDLVRHAKLYIDTAEALEEAGDLCIPIGNGTIKKGDILATLSDLALSKEPPERGDDDITLFKAVGSALTDLYAAKLAFETLSERRRGEKNIREEKI</sequence>
<evidence type="ECO:0000313" key="3">
    <source>
        <dbReference type="Proteomes" id="UP000189660"/>
    </source>
</evidence>
<dbReference type="InterPro" id="IPR003462">
    <property type="entry name" value="ODC_Mu_crystall"/>
</dbReference>
<dbReference type="SUPFAM" id="SSF51735">
    <property type="entry name" value="NAD(P)-binding Rossmann-fold domains"/>
    <property type="match status" value="1"/>
</dbReference>
<dbReference type="Gene3D" id="3.30.1780.10">
    <property type="entry name" value="ornithine cyclodeaminase, domain 1"/>
    <property type="match status" value="1"/>
</dbReference>
<dbReference type="Proteomes" id="UP000189660">
    <property type="component" value="Chromosome"/>
</dbReference>
<dbReference type="InterPro" id="IPR036291">
    <property type="entry name" value="NAD(P)-bd_dom_sf"/>
</dbReference>
<dbReference type="PANTHER" id="PTHR13812">
    <property type="entry name" value="KETIMINE REDUCTASE MU-CRYSTALLIN"/>
    <property type="match status" value="1"/>
</dbReference>
<protein>
    <submittedName>
        <fullName evidence="2">Ornithine cyclodeaminase</fullName>
        <ecNumber evidence="2">4.3.1.12</ecNumber>
    </submittedName>
</protein>
<dbReference type="FunFam" id="3.40.50.720:FF:000311">
    <property type="entry name" value="Ornithine cyclodeaminase"/>
    <property type="match status" value="1"/>
</dbReference>
<gene>
    <name evidence="2" type="ORF">BBC0178_002310</name>
</gene>
<organism evidence="2 3">
    <name type="scientific">Bartonella apihabitans</name>
    <dbReference type="NCBI Taxonomy" id="2750929"/>
    <lineage>
        <taxon>Bacteria</taxon>
        <taxon>Pseudomonadati</taxon>
        <taxon>Pseudomonadota</taxon>
        <taxon>Alphaproteobacteria</taxon>
        <taxon>Hyphomicrobiales</taxon>
        <taxon>Bartonellaceae</taxon>
        <taxon>Bartonella</taxon>
    </lineage>
</organism>
<dbReference type="GO" id="GO:0016491">
    <property type="term" value="F:oxidoreductase activity"/>
    <property type="evidence" value="ECO:0007669"/>
    <property type="project" value="UniProtKB-ARBA"/>
</dbReference>
<name>A0A1U9M8W1_9HYPH</name>
<dbReference type="KEGG" id="bapa:BBC0178_002310"/>
<dbReference type="EC" id="4.3.1.12" evidence="2"/>
<dbReference type="NCBIfam" id="NF004793">
    <property type="entry name" value="PRK06141.1"/>
    <property type="match status" value="1"/>
</dbReference>
<dbReference type="AlphaFoldDB" id="A0A1U9M8W1"/>
<dbReference type="PIRSF" id="PIRSF001439">
    <property type="entry name" value="CryM"/>
    <property type="match status" value="1"/>
</dbReference>
<dbReference type="Pfam" id="PF02423">
    <property type="entry name" value="OCD_Mu_crystall"/>
    <property type="match status" value="1"/>
</dbReference>
<dbReference type="PANTHER" id="PTHR13812:SF19">
    <property type="entry name" value="KETIMINE REDUCTASE MU-CRYSTALLIN"/>
    <property type="match status" value="1"/>
</dbReference>
<keyword evidence="3" id="KW-1185">Reference proteome</keyword>
<dbReference type="InterPro" id="IPR023401">
    <property type="entry name" value="ODC_N"/>
</dbReference>
<proteinExistence type="inferred from homology"/>
<dbReference type="OrthoDB" id="9785971at2"/>
<dbReference type="RefSeq" id="WP_078038912.1">
    <property type="nucleotide sequence ID" value="NZ_CP015820.1"/>
</dbReference>
<accession>A0A1U9M8W1</accession>
<comment type="similarity">
    <text evidence="1">Belongs to the ornithine cyclodeaminase/mu-crystallin family.</text>
</comment>
<evidence type="ECO:0000313" key="2">
    <source>
        <dbReference type="EMBL" id="AQT41738.1"/>
    </source>
</evidence>
<keyword evidence="2" id="KW-0456">Lyase</keyword>
<dbReference type="GO" id="GO:0005737">
    <property type="term" value="C:cytoplasm"/>
    <property type="evidence" value="ECO:0007669"/>
    <property type="project" value="TreeGrafter"/>
</dbReference>
<evidence type="ECO:0000256" key="1">
    <source>
        <dbReference type="ARBA" id="ARBA00008903"/>
    </source>
</evidence>
<dbReference type="GO" id="GO:0008473">
    <property type="term" value="F:ornithine cyclodeaminase activity"/>
    <property type="evidence" value="ECO:0007669"/>
    <property type="project" value="UniProtKB-EC"/>
</dbReference>
<dbReference type="Gene3D" id="3.40.50.720">
    <property type="entry name" value="NAD(P)-binding Rossmann-like Domain"/>
    <property type="match status" value="1"/>
</dbReference>
<dbReference type="GO" id="GO:0019752">
    <property type="term" value="P:carboxylic acid metabolic process"/>
    <property type="evidence" value="ECO:0007669"/>
    <property type="project" value="UniProtKB-ARBA"/>
</dbReference>
<dbReference type="EMBL" id="CP015820">
    <property type="protein sequence ID" value="AQT41738.1"/>
    <property type="molecule type" value="Genomic_DNA"/>
</dbReference>